<dbReference type="GO" id="GO:0005795">
    <property type="term" value="C:Golgi stack"/>
    <property type="evidence" value="ECO:0007669"/>
    <property type="project" value="TreeGrafter"/>
</dbReference>
<evidence type="ECO:0000313" key="1">
    <source>
        <dbReference type="EMBL" id="PWA96106.1"/>
    </source>
</evidence>
<dbReference type="InterPro" id="IPR011989">
    <property type="entry name" value="ARM-like"/>
</dbReference>
<proteinExistence type="predicted"/>
<dbReference type="Gene3D" id="1.25.10.10">
    <property type="entry name" value="Leucine-rich Repeat Variant"/>
    <property type="match status" value="1"/>
</dbReference>
<dbReference type="Proteomes" id="UP000245207">
    <property type="component" value="Unassembled WGS sequence"/>
</dbReference>
<dbReference type="PANTHER" id="PTHR10013:SF0">
    <property type="entry name" value="GENERAL VESICULAR TRANSPORT FACTOR P115"/>
    <property type="match status" value="1"/>
</dbReference>
<dbReference type="PANTHER" id="PTHR10013">
    <property type="entry name" value="GENERAL VESICULAR TRANSPORT FACTOR P115"/>
    <property type="match status" value="1"/>
</dbReference>
<keyword evidence="2" id="KW-1185">Reference proteome</keyword>
<name>A0A2U1QDM5_ARTAN</name>
<protein>
    <submittedName>
        <fullName evidence="1">Golgin candidate 6</fullName>
    </submittedName>
</protein>
<dbReference type="GO" id="GO:0006886">
    <property type="term" value="P:intracellular protein transport"/>
    <property type="evidence" value="ECO:0007669"/>
    <property type="project" value="TreeGrafter"/>
</dbReference>
<reference evidence="1 2" key="1">
    <citation type="journal article" date="2018" name="Mol. Plant">
        <title>The genome of Artemisia annua provides insight into the evolution of Asteraceae family and artemisinin biosynthesis.</title>
        <authorList>
            <person name="Shen Q."/>
            <person name="Zhang L."/>
            <person name="Liao Z."/>
            <person name="Wang S."/>
            <person name="Yan T."/>
            <person name="Shi P."/>
            <person name="Liu M."/>
            <person name="Fu X."/>
            <person name="Pan Q."/>
            <person name="Wang Y."/>
            <person name="Lv Z."/>
            <person name="Lu X."/>
            <person name="Zhang F."/>
            <person name="Jiang W."/>
            <person name="Ma Y."/>
            <person name="Chen M."/>
            <person name="Hao X."/>
            <person name="Li L."/>
            <person name="Tang Y."/>
            <person name="Lv G."/>
            <person name="Zhou Y."/>
            <person name="Sun X."/>
            <person name="Brodelius P.E."/>
            <person name="Rose J.K.C."/>
            <person name="Tang K."/>
        </authorList>
    </citation>
    <scope>NUCLEOTIDE SEQUENCE [LARGE SCALE GENOMIC DNA]</scope>
    <source>
        <strain evidence="2">cv. Huhao1</strain>
        <tissue evidence="1">Leaf</tissue>
    </source>
</reference>
<dbReference type="STRING" id="35608.A0A2U1QDM5"/>
<accession>A0A2U1QDM5</accession>
<dbReference type="GO" id="GO:0012507">
    <property type="term" value="C:ER to Golgi transport vesicle membrane"/>
    <property type="evidence" value="ECO:0007669"/>
    <property type="project" value="TreeGrafter"/>
</dbReference>
<dbReference type="GO" id="GO:0061025">
    <property type="term" value="P:membrane fusion"/>
    <property type="evidence" value="ECO:0007669"/>
    <property type="project" value="TreeGrafter"/>
</dbReference>
<dbReference type="GO" id="GO:0006888">
    <property type="term" value="P:endoplasmic reticulum to Golgi vesicle-mediated transport"/>
    <property type="evidence" value="ECO:0007669"/>
    <property type="project" value="TreeGrafter"/>
</dbReference>
<organism evidence="1 2">
    <name type="scientific">Artemisia annua</name>
    <name type="common">Sweet wormwood</name>
    <dbReference type="NCBI Taxonomy" id="35608"/>
    <lineage>
        <taxon>Eukaryota</taxon>
        <taxon>Viridiplantae</taxon>
        <taxon>Streptophyta</taxon>
        <taxon>Embryophyta</taxon>
        <taxon>Tracheophyta</taxon>
        <taxon>Spermatophyta</taxon>
        <taxon>Magnoliopsida</taxon>
        <taxon>eudicotyledons</taxon>
        <taxon>Gunneridae</taxon>
        <taxon>Pentapetalae</taxon>
        <taxon>asterids</taxon>
        <taxon>campanulids</taxon>
        <taxon>Asterales</taxon>
        <taxon>Asteraceae</taxon>
        <taxon>Asteroideae</taxon>
        <taxon>Anthemideae</taxon>
        <taxon>Artemisiinae</taxon>
        <taxon>Artemisia</taxon>
    </lineage>
</organism>
<comment type="caution">
    <text evidence="1">The sequence shown here is derived from an EMBL/GenBank/DDBJ whole genome shotgun (WGS) entry which is preliminary data.</text>
</comment>
<dbReference type="GO" id="GO:0005783">
    <property type="term" value="C:endoplasmic reticulum"/>
    <property type="evidence" value="ECO:0007669"/>
    <property type="project" value="TreeGrafter"/>
</dbReference>
<gene>
    <name evidence="1" type="ORF">CTI12_AA043480</name>
</gene>
<dbReference type="AlphaFoldDB" id="A0A2U1QDM5"/>
<sequence>MTAVVGAAVDHMWRRVLTRYGLPSDGAAVAETDCMWKEIVKEKGLPLDYLYERLDKDTVPLKIPSKREDEKWVYDQKRKLGDAGYEEMMRKKTERFHKISQKILVFEGALEKIFSIIKEEGGSEGGVVVQGTLMYTCNLTGLC</sequence>
<dbReference type="EMBL" id="PKPP01000198">
    <property type="protein sequence ID" value="PWA96106.1"/>
    <property type="molecule type" value="Genomic_DNA"/>
</dbReference>
<dbReference type="InterPro" id="IPR024095">
    <property type="entry name" value="Vesicle_P115"/>
</dbReference>
<evidence type="ECO:0000313" key="2">
    <source>
        <dbReference type="Proteomes" id="UP000245207"/>
    </source>
</evidence>
<dbReference type="GO" id="GO:0048211">
    <property type="term" value="P:Golgi vesicle docking"/>
    <property type="evidence" value="ECO:0007669"/>
    <property type="project" value="TreeGrafter"/>
</dbReference>